<dbReference type="InterPro" id="IPR001480">
    <property type="entry name" value="Bulb-type_lectin_dom"/>
</dbReference>
<dbReference type="GO" id="GO:0005524">
    <property type="term" value="F:ATP binding"/>
    <property type="evidence" value="ECO:0007669"/>
    <property type="project" value="UniProtKB-UniRule"/>
</dbReference>
<dbReference type="GO" id="GO:0030246">
    <property type="term" value="F:carbohydrate binding"/>
    <property type="evidence" value="ECO:0007669"/>
    <property type="project" value="UniProtKB-KW"/>
</dbReference>
<comment type="subcellular location">
    <subcellularLocation>
        <location evidence="1">Cell membrane</location>
        <topology evidence="1">Single-pass type I membrane protein</topology>
    </subcellularLocation>
</comment>
<dbReference type="FunFam" id="3.30.200.20:FF:000370">
    <property type="entry name" value="Receptor-like protein kinase 4"/>
    <property type="match status" value="1"/>
</dbReference>
<accession>A0A8T0PQG2</accession>
<evidence type="ECO:0000259" key="24">
    <source>
        <dbReference type="PROSITE" id="PS50927"/>
    </source>
</evidence>
<evidence type="ECO:0000256" key="4">
    <source>
        <dbReference type="ARBA" id="ARBA00022536"/>
    </source>
</evidence>
<dbReference type="CDD" id="cd14066">
    <property type="entry name" value="STKc_IRAK"/>
    <property type="match status" value="1"/>
</dbReference>
<keyword evidence="27" id="KW-1185">Reference proteome</keyword>
<dbReference type="AlphaFoldDB" id="A0A8T0PQG2"/>
<evidence type="ECO:0000256" key="19">
    <source>
        <dbReference type="ARBA" id="ARBA00048679"/>
    </source>
</evidence>
<evidence type="ECO:0000256" key="15">
    <source>
        <dbReference type="ARBA" id="ARBA00023157"/>
    </source>
</evidence>
<dbReference type="InterPro" id="IPR003609">
    <property type="entry name" value="Pan_app"/>
</dbReference>
<keyword evidence="17" id="KW-0325">Glycoprotein</keyword>
<sequence length="846" mass="93068">MPAEINTYMPCSHQKYTKPRSQPFTMPARPAHYYILRLGLLLVSGSLLLHTPTPCIAAANDTLAADQALAVGDRLVSRNGKFALGFFSSGNISESESSSSDNNSTTTTTLVTNWYLGIWFNKIPVFTPVWIANRDEPFTDPDNNLKLKIRLEIARDGNLVVLDMGAANKTLVWSSEITNASKNSDNTVAVLTRTGNLVIQHATDPSQVWWQSFDYPTDVFLPGSKLGRNKITGLNRVFVSKKNRIDPSRGSYCVGVDARFNQGIILYHCSSSVVFWASGTFSLPNVDPSDSGFISYNQTDNSQEQYYIYTIPNDTLSVYTAVETSGQIKGRVWVENNQSWAWQEFYTQPMNPCSVQAACGPFTVCTSNDNANMSCDCMKGFSVESPGEWDLGDRAGGCRRNNPLDCSTDKFLPIPDVALAYNPVPMKVTDADDCWQVCASDCSCTAYSYTSSGCSVWNGGLLNTAAASTAGDILYLRVSAKDLQALRDNKKGLYVGVAIAASVAGSGTIVLLLLFIVWRRNRDYGLQSSTTQDAAGIRTFRYSYLRHATENFSERLGGGGFGSVYKGLLSDSITIAVKRLDGARQGEKQFRAEVSSIGLIQHINLVKLIGFCCESDKRLLVYEHMLNGSLEAHLFNNSSDGIVLDWSTRCQIATGVARGLSYLHEGCRECIIHCDIKPENILLDASFVPKIADFGMAAIVGRDFSRVLTTFRGTVGYLAPEWISGEAITQKVDVYSFGMVLLEIVSGRRNSPEVYTTSSFHISYFPVQAICMLHAGDMSSLVDPQLHGDFRLEEAIRACKVAFWCIQDNEFDRPTMGEVVRALEGLHELDMPPMPRQLAAITKNAS</sequence>
<keyword evidence="6 20" id="KW-0808">Transferase</keyword>
<dbReference type="InterPro" id="IPR036426">
    <property type="entry name" value="Bulb-type_lectin_dom_sf"/>
</dbReference>
<feature type="transmembrane region" description="Helical" evidence="22">
    <location>
        <begin position="493"/>
        <end position="518"/>
    </location>
</feature>
<dbReference type="PROSITE" id="PS50948">
    <property type="entry name" value="PAN"/>
    <property type="match status" value="1"/>
</dbReference>
<dbReference type="FunFam" id="1.10.510.10:FF:000227">
    <property type="entry name" value="Serine/threonine-protein kinase"/>
    <property type="match status" value="1"/>
</dbReference>
<dbReference type="CDD" id="cd00028">
    <property type="entry name" value="B_lectin"/>
    <property type="match status" value="1"/>
</dbReference>
<evidence type="ECO:0000256" key="8">
    <source>
        <dbReference type="ARBA" id="ARBA00022729"/>
    </source>
</evidence>
<evidence type="ECO:0000313" key="27">
    <source>
        <dbReference type="Proteomes" id="UP000823388"/>
    </source>
</evidence>
<evidence type="ECO:0000256" key="18">
    <source>
        <dbReference type="ARBA" id="ARBA00047899"/>
    </source>
</evidence>
<dbReference type="PANTHER" id="PTHR47974">
    <property type="entry name" value="OS07G0415500 PROTEIN"/>
    <property type="match status" value="1"/>
</dbReference>
<dbReference type="Gene3D" id="3.30.200.20">
    <property type="entry name" value="Phosphorylase Kinase, domain 1"/>
    <property type="match status" value="1"/>
</dbReference>
<dbReference type="PANTHER" id="PTHR47974:SF19">
    <property type="entry name" value="RECEPTOR-LIKE SERINE_THREONINE-PROTEIN KINASE"/>
    <property type="match status" value="1"/>
</dbReference>
<dbReference type="GO" id="GO:0005886">
    <property type="term" value="C:plasma membrane"/>
    <property type="evidence" value="ECO:0007669"/>
    <property type="project" value="UniProtKB-SubCell"/>
</dbReference>
<evidence type="ECO:0000256" key="22">
    <source>
        <dbReference type="SAM" id="Phobius"/>
    </source>
</evidence>
<evidence type="ECO:0000259" key="23">
    <source>
        <dbReference type="PROSITE" id="PS50011"/>
    </source>
</evidence>
<keyword evidence="10 20" id="KW-0547">Nucleotide-binding</keyword>
<keyword evidence="12 20" id="KW-0067">ATP-binding</keyword>
<evidence type="ECO:0000256" key="14">
    <source>
        <dbReference type="ARBA" id="ARBA00023136"/>
    </source>
</evidence>
<dbReference type="InterPro" id="IPR024171">
    <property type="entry name" value="SRK-like_kinase"/>
</dbReference>
<evidence type="ECO:0000256" key="2">
    <source>
        <dbReference type="ARBA" id="ARBA00022475"/>
    </source>
</evidence>
<name>A0A8T0PQG2_PANVG</name>
<dbReference type="Proteomes" id="UP000823388">
    <property type="component" value="Chromosome 8K"/>
</dbReference>
<dbReference type="InterPro" id="IPR000858">
    <property type="entry name" value="S_locus_glycoprot_dom"/>
</dbReference>
<evidence type="ECO:0000256" key="17">
    <source>
        <dbReference type="ARBA" id="ARBA00023180"/>
    </source>
</evidence>
<evidence type="ECO:0000256" key="5">
    <source>
        <dbReference type="ARBA" id="ARBA00022553"/>
    </source>
</evidence>
<comment type="catalytic activity">
    <reaction evidence="18 20">
        <text>L-threonyl-[protein] + ATP = O-phospho-L-threonyl-[protein] + ADP + H(+)</text>
        <dbReference type="Rhea" id="RHEA:46608"/>
        <dbReference type="Rhea" id="RHEA-COMP:11060"/>
        <dbReference type="Rhea" id="RHEA-COMP:11605"/>
        <dbReference type="ChEBI" id="CHEBI:15378"/>
        <dbReference type="ChEBI" id="CHEBI:30013"/>
        <dbReference type="ChEBI" id="CHEBI:30616"/>
        <dbReference type="ChEBI" id="CHEBI:61977"/>
        <dbReference type="ChEBI" id="CHEBI:456216"/>
        <dbReference type="EC" id="2.7.11.1"/>
    </reaction>
</comment>
<gene>
    <name evidence="26" type="ORF">PVAP13_8KG120000</name>
</gene>
<evidence type="ECO:0000259" key="25">
    <source>
        <dbReference type="PROSITE" id="PS50948"/>
    </source>
</evidence>
<feature type="domain" description="Protein kinase" evidence="23">
    <location>
        <begin position="550"/>
        <end position="830"/>
    </location>
</feature>
<dbReference type="SMART" id="SM00473">
    <property type="entry name" value="PAN_AP"/>
    <property type="match status" value="1"/>
</dbReference>
<feature type="domain" description="Bulb-type lectin" evidence="24">
    <location>
        <begin position="60"/>
        <end position="212"/>
    </location>
</feature>
<evidence type="ECO:0000256" key="1">
    <source>
        <dbReference type="ARBA" id="ARBA00004251"/>
    </source>
</evidence>
<keyword evidence="8" id="KW-0732">Signal</keyword>
<evidence type="ECO:0000256" key="13">
    <source>
        <dbReference type="ARBA" id="ARBA00022989"/>
    </source>
</evidence>
<reference evidence="26" key="1">
    <citation type="submission" date="2020-05" db="EMBL/GenBank/DDBJ databases">
        <title>WGS assembly of Panicum virgatum.</title>
        <authorList>
            <person name="Lovell J.T."/>
            <person name="Jenkins J."/>
            <person name="Shu S."/>
            <person name="Juenger T.E."/>
            <person name="Schmutz J."/>
        </authorList>
    </citation>
    <scope>NUCLEOTIDE SEQUENCE</scope>
    <source>
        <strain evidence="26">AP13</strain>
    </source>
</reference>
<dbReference type="Pfam" id="PF00954">
    <property type="entry name" value="S_locus_glycop"/>
    <property type="match status" value="1"/>
</dbReference>
<dbReference type="PROSITE" id="PS50011">
    <property type="entry name" value="PROTEIN_KINASE_DOM"/>
    <property type="match status" value="1"/>
</dbReference>
<evidence type="ECO:0000256" key="16">
    <source>
        <dbReference type="ARBA" id="ARBA00023170"/>
    </source>
</evidence>
<keyword evidence="5" id="KW-0597">Phosphoprotein</keyword>
<dbReference type="GO" id="GO:0004674">
    <property type="term" value="F:protein serine/threonine kinase activity"/>
    <property type="evidence" value="ECO:0007669"/>
    <property type="project" value="UniProtKB-KW"/>
</dbReference>
<dbReference type="PROSITE" id="PS00108">
    <property type="entry name" value="PROTEIN_KINASE_ST"/>
    <property type="match status" value="1"/>
</dbReference>
<dbReference type="PIRSF" id="PIRSF000641">
    <property type="entry name" value="SRK"/>
    <property type="match status" value="1"/>
</dbReference>
<evidence type="ECO:0000256" key="20">
    <source>
        <dbReference type="PIRNR" id="PIRNR000641"/>
    </source>
</evidence>
<comment type="similarity">
    <text evidence="20">Belongs to the protein kinase superfamily. Ser/Thr protein kinase family.</text>
</comment>
<dbReference type="EMBL" id="CM029051">
    <property type="protein sequence ID" value="KAG2561196.1"/>
    <property type="molecule type" value="Genomic_DNA"/>
</dbReference>
<dbReference type="InterPro" id="IPR000719">
    <property type="entry name" value="Prot_kinase_dom"/>
</dbReference>
<evidence type="ECO:0000256" key="7">
    <source>
        <dbReference type="ARBA" id="ARBA00022692"/>
    </source>
</evidence>
<dbReference type="InterPro" id="IPR017441">
    <property type="entry name" value="Protein_kinase_ATP_BS"/>
</dbReference>
<keyword evidence="3 20" id="KW-0723">Serine/threonine-protein kinase</keyword>
<keyword evidence="4" id="KW-0245">EGF-like domain</keyword>
<dbReference type="SUPFAM" id="SSF56112">
    <property type="entry name" value="Protein kinase-like (PK-like)"/>
    <property type="match status" value="1"/>
</dbReference>
<comment type="caution">
    <text evidence="26">The sequence shown here is derived from an EMBL/GenBank/DDBJ whole genome shotgun (WGS) entry which is preliminary data.</text>
</comment>
<dbReference type="CDD" id="cd01098">
    <property type="entry name" value="PAN_AP_plant"/>
    <property type="match status" value="1"/>
</dbReference>
<evidence type="ECO:0000256" key="3">
    <source>
        <dbReference type="ARBA" id="ARBA00022527"/>
    </source>
</evidence>
<dbReference type="InterPro" id="IPR011009">
    <property type="entry name" value="Kinase-like_dom_sf"/>
</dbReference>
<feature type="domain" description="Apple" evidence="25">
    <location>
        <begin position="406"/>
        <end position="480"/>
    </location>
</feature>
<dbReference type="InterPro" id="IPR008271">
    <property type="entry name" value="Ser/Thr_kinase_AS"/>
</dbReference>
<keyword evidence="15" id="KW-1015">Disulfide bond</keyword>
<keyword evidence="11 20" id="KW-0418">Kinase</keyword>
<dbReference type="Gene3D" id="2.90.10.10">
    <property type="entry name" value="Bulb-type lectin domain"/>
    <property type="match status" value="1"/>
</dbReference>
<keyword evidence="13 22" id="KW-1133">Transmembrane helix</keyword>
<dbReference type="SMART" id="SM00220">
    <property type="entry name" value="S_TKc"/>
    <property type="match status" value="1"/>
</dbReference>
<protein>
    <recommendedName>
        <fullName evidence="20">Receptor-like serine/threonine-protein kinase</fullName>
        <ecNumber evidence="20">2.7.11.1</ecNumber>
    </recommendedName>
</protein>
<keyword evidence="16" id="KW-0675">Receptor</keyword>
<dbReference type="GO" id="GO:0048544">
    <property type="term" value="P:recognition of pollen"/>
    <property type="evidence" value="ECO:0007669"/>
    <property type="project" value="InterPro"/>
</dbReference>
<dbReference type="Pfam" id="PF08276">
    <property type="entry name" value="PAN_2"/>
    <property type="match status" value="1"/>
</dbReference>
<evidence type="ECO:0000256" key="10">
    <source>
        <dbReference type="ARBA" id="ARBA00022741"/>
    </source>
</evidence>
<dbReference type="Pfam" id="PF00069">
    <property type="entry name" value="Pkinase"/>
    <property type="match status" value="1"/>
</dbReference>
<proteinExistence type="inferred from homology"/>
<dbReference type="SUPFAM" id="SSF51110">
    <property type="entry name" value="alpha-D-mannose-specific plant lectins"/>
    <property type="match status" value="1"/>
</dbReference>
<evidence type="ECO:0000256" key="9">
    <source>
        <dbReference type="ARBA" id="ARBA00022734"/>
    </source>
</evidence>
<dbReference type="Pfam" id="PF01453">
    <property type="entry name" value="B_lectin"/>
    <property type="match status" value="1"/>
</dbReference>
<dbReference type="EC" id="2.7.11.1" evidence="20"/>
<evidence type="ECO:0000256" key="12">
    <source>
        <dbReference type="ARBA" id="ARBA00022840"/>
    </source>
</evidence>
<dbReference type="GO" id="GO:0051707">
    <property type="term" value="P:response to other organism"/>
    <property type="evidence" value="ECO:0007669"/>
    <property type="project" value="UniProtKB-ARBA"/>
</dbReference>
<dbReference type="PROSITE" id="PS50927">
    <property type="entry name" value="BULB_LECTIN"/>
    <property type="match status" value="1"/>
</dbReference>
<keyword evidence="7 22" id="KW-0812">Transmembrane</keyword>
<evidence type="ECO:0000313" key="26">
    <source>
        <dbReference type="EMBL" id="KAG2561196.1"/>
    </source>
</evidence>
<dbReference type="PROSITE" id="PS00107">
    <property type="entry name" value="PROTEIN_KINASE_ATP"/>
    <property type="match status" value="1"/>
</dbReference>
<feature type="binding site" evidence="21">
    <location>
        <position position="578"/>
    </location>
    <ligand>
        <name>ATP</name>
        <dbReference type="ChEBI" id="CHEBI:30616"/>
    </ligand>
</feature>
<dbReference type="SMART" id="SM00108">
    <property type="entry name" value="B_lectin"/>
    <property type="match status" value="1"/>
</dbReference>
<organism evidence="26 27">
    <name type="scientific">Panicum virgatum</name>
    <name type="common">Blackwell switchgrass</name>
    <dbReference type="NCBI Taxonomy" id="38727"/>
    <lineage>
        <taxon>Eukaryota</taxon>
        <taxon>Viridiplantae</taxon>
        <taxon>Streptophyta</taxon>
        <taxon>Embryophyta</taxon>
        <taxon>Tracheophyta</taxon>
        <taxon>Spermatophyta</taxon>
        <taxon>Magnoliopsida</taxon>
        <taxon>Liliopsida</taxon>
        <taxon>Poales</taxon>
        <taxon>Poaceae</taxon>
        <taxon>PACMAD clade</taxon>
        <taxon>Panicoideae</taxon>
        <taxon>Panicodae</taxon>
        <taxon>Paniceae</taxon>
        <taxon>Panicinae</taxon>
        <taxon>Panicum</taxon>
        <taxon>Panicum sect. Hiantes</taxon>
    </lineage>
</organism>
<keyword evidence="2" id="KW-1003">Cell membrane</keyword>
<evidence type="ECO:0000256" key="6">
    <source>
        <dbReference type="ARBA" id="ARBA00022679"/>
    </source>
</evidence>
<evidence type="ECO:0000256" key="11">
    <source>
        <dbReference type="ARBA" id="ARBA00022777"/>
    </source>
</evidence>
<comment type="catalytic activity">
    <reaction evidence="19 20">
        <text>L-seryl-[protein] + ATP = O-phospho-L-seryl-[protein] + ADP + H(+)</text>
        <dbReference type="Rhea" id="RHEA:17989"/>
        <dbReference type="Rhea" id="RHEA-COMP:9863"/>
        <dbReference type="Rhea" id="RHEA-COMP:11604"/>
        <dbReference type="ChEBI" id="CHEBI:15378"/>
        <dbReference type="ChEBI" id="CHEBI:29999"/>
        <dbReference type="ChEBI" id="CHEBI:30616"/>
        <dbReference type="ChEBI" id="CHEBI:83421"/>
        <dbReference type="ChEBI" id="CHEBI:456216"/>
        <dbReference type="EC" id="2.7.11.1"/>
    </reaction>
</comment>
<evidence type="ECO:0000256" key="21">
    <source>
        <dbReference type="PROSITE-ProRule" id="PRU10141"/>
    </source>
</evidence>
<dbReference type="Gene3D" id="1.10.510.10">
    <property type="entry name" value="Transferase(Phosphotransferase) domain 1"/>
    <property type="match status" value="1"/>
</dbReference>
<keyword evidence="9" id="KW-0430">Lectin</keyword>
<keyword evidence="14 22" id="KW-0472">Membrane</keyword>